<gene>
    <name evidence="1" type="ORF">MEUPH1_LOCUS14482</name>
</gene>
<protein>
    <submittedName>
        <fullName evidence="1">Uncharacterized protein</fullName>
    </submittedName>
</protein>
<dbReference type="EMBL" id="CARXXK010000002">
    <property type="protein sequence ID" value="CAI6359031.1"/>
    <property type="molecule type" value="Genomic_DNA"/>
</dbReference>
<comment type="caution">
    <text evidence="1">The sequence shown here is derived from an EMBL/GenBank/DDBJ whole genome shotgun (WGS) entry which is preliminary data.</text>
</comment>
<accession>A0AAV0WTU3</accession>
<proteinExistence type="predicted"/>
<dbReference type="Proteomes" id="UP001160148">
    <property type="component" value="Unassembled WGS sequence"/>
</dbReference>
<organism evidence="1 2">
    <name type="scientific">Macrosiphum euphorbiae</name>
    <name type="common">potato aphid</name>
    <dbReference type="NCBI Taxonomy" id="13131"/>
    <lineage>
        <taxon>Eukaryota</taxon>
        <taxon>Metazoa</taxon>
        <taxon>Ecdysozoa</taxon>
        <taxon>Arthropoda</taxon>
        <taxon>Hexapoda</taxon>
        <taxon>Insecta</taxon>
        <taxon>Pterygota</taxon>
        <taxon>Neoptera</taxon>
        <taxon>Paraneoptera</taxon>
        <taxon>Hemiptera</taxon>
        <taxon>Sternorrhyncha</taxon>
        <taxon>Aphidomorpha</taxon>
        <taxon>Aphidoidea</taxon>
        <taxon>Aphididae</taxon>
        <taxon>Macrosiphini</taxon>
        <taxon>Macrosiphum</taxon>
    </lineage>
</organism>
<keyword evidence="2" id="KW-1185">Reference proteome</keyword>
<name>A0AAV0WTU3_9HEMI</name>
<sequence length="66" mass="7789">MIVVRIVIHESLKIAKRPSETTTVDELSGDLGSEAVRRRQRQRSWIRYLNDICDFGKPLHRWVSRL</sequence>
<dbReference type="AlphaFoldDB" id="A0AAV0WTU3"/>
<reference evidence="1 2" key="1">
    <citation type="submission" date="2023-01" db="EMBL/GenBank/DDBJ databases">
        <authorList>
            <person name="Whitehead M."/>
        </authorList>
    </citation>
    <scope>NUCLEOTIDE SEQUENCE [LARGE SCALE GENOMIC DNA]</scope>
</reference>
<evidence type="ECO:0000313" key="2">
    <source>
        <dbReference type="Proteomes" id="UP001160148"/>
    </source>
</evidence>
<evidence type="ECO:0000313" key="1">
    <source>
        <dbReference type="EMBL" id="CAI6359031.1"/>
    </source>
</evidence>